<evidence type="ECO:0000313" key="2">
    <source>
        <dbReference type="Proteomes" id="UP000824469"/>
    </source>
</evidence>
<organism evidence="1 2">
    <name type="scientific">Taxus chinensis</name>
    <name type="common">Chinese yew</name>
    <name type="synonym">Taxus wallichiana var. chinensis</name>
    <dbReference type="NCBI Taxonomy" id="29808"/>
    <lineage>
        <taxon>Eukaryota</taxon>
        <taxon>Viridiplantae</taxon>
        <taxon>Streptophyta</taxon>
        <taxon>Embryophyta</taxon>
        <taxon>Tracheophyta</taxon>
        <taxon>Spermatophyta</taxon>
        <taxon>Pinopsida</taxon>
        <taxon>Pinidae</taxon>
        <taxon>Conifers II</taxon>
        <taxon>Cupressales</taxon>
        <taxon>Taxaceae</taxon>
        <taxon>Taxus</taxon>
    </lineage>
</organism>
<dbReference type="AlphaFoldDB" id="A0AA38FV84"/>
<dbReference type="Proteomes" id="UP000824469">
    <property type="component" value="Unassembled WGS sequence"/>
</dbReference>
<reference evidence="1 2" key="1">
    <citation type="journal article" date="2021" name="Nat. Plants">
        <title>The Taxus genome provides insights into paclitaxel biosynthesis.</title>
        <authorList>
            <person name="Xiong X."/>
            <person name="Gou J."/>
            <person name="Liao Q."/>
            <person name="Li Y."/>
            <person name="Zhou Q."/>
            <person name="Bi G."/>
            <person name="Li C."/>
            <person name="Du R."/>
            <person name="Wang X."/>
            <person name="Sun T."/>
            <person name="Guo L."/>
            <person name="Liang H."/>
            <person name="Lu P."/>
            <person name="Wu Y."/>
            <person name="Zhang Z."/>
            <person name="Ro D.K."/>
            <person name="Shang Y."/>
            <person name="Huang S."/>
            <person name="Yan J."/>
        </authorList>
    </citation>
    <scope>NUCLEOTIDE SEQUENCE [LARGE SCALE GENOMIC DNA]</scope>
    <source>
        <strain evidence="1">Ta-2019</strain>
    </source>
</reference>
<dbReference type="EMBL" id="JAHRHJ020000006">
    <property type="protein sequence ID" value="KAH9311112.1"/>
    <property type="molecule type" value="Genomic_DNA"/>
</dbReference>
<accession>A0AA38FV84</accession>
<sequence length="87" mass="9783">MRSKEDVDWVDVGVFDFVDEIGKSFEFIWSWSVFKNSSKDEVYVGEEDDVDMVTIVNVIGVCISVERGFRIDVKDGSNVIGGGRIDV</sequence>
<gene>
    <name evidence="1" type="ORF">KI387_026147</name>
</gene>
<proteinExistence type="predicted"/>
<protein>
    <submittedName>
        <fullName evidence="1">Uncharacterized protein</fullName>
    </submittedName>
</protein>
<comment type="caution">
    <text evidence="1">The sequence shown here is derived from an EMBL/GenBank/DDBJ whole genome shotgun (WGS) entry which is preliminary data.</text>
</comment>
<evidence type="ECO:0000313" key="1">
    <source>
        <dbReference type="EMBL" id="KAH9311112.1"/>
    </source>
</evidence>
<keyword evidence="2" id="KW-1185">Reference proteome</keyword>
<feature type="non-terminal residue" evidence="1">
    <location>
        <position position="87"/>
    </location>
</feature>
<name>A0AA38FV84_TAXCH</name>